<dbReference type="AlphaFoldDB" id="A0A088SEU3"/>
<keyword evidence="1" id="KW-0175">Coiled coil</keyword>
<accession>A0A088SEU3</accession>
<sequence>MSAVNALPSPDGDRLGSVIVDENSDAERELCGMVDMMIATSTSALQRIAKDVTNSSTAFEKAAPLFQANGIHIFSGEPDESASSTVSPPAVEPNLRTQLAHCRDLLRRVDSERRHVRRHCIYLQKEHELRHAEIKSMHRYSMESHQRSLMLENQVAEERQRRKRLEDEVDAQTQEVMRLRRVLRALPDNVLKSLSPHYPADDAAAEVVQTLAPDRRFEEAFRDKMNSIVYKRRYHQASAMHQAASEQIEMMMMEQQDPLQVASRWPYVGEDVTAVGATLTESVVKQEWRRSFNGASDLLESPSHGVGESQLEETIKPTAASTLANCTLMQSVLAFPFQLPFTTATPQDAYIKFLVYHSAYAEPLTQLREHVLRLSSRLKTAQDAGLRALYTMFTRVLHLLGSSPAQTQWRSLYERQMEKMQRTHRELLYAVIEQANMAAIKIPELERIGGAAAARREHTGGVPQRRDVGCSAQESTTMEKYRSSQLKEELARLKLHSLEVEAAAQKEKEEMTRQRSTARQDALQALRSLKALSKCIVWSVRVHGAADDAVYDPFAQLPDPLTEEVLDDPRLASKTTEATELTVSYVRLLAYSHGEGGRGKCAQPPLADPRAATLSSSQMSGKDGTREGAARDTTNIFRTASGATASSSSPKAQSSRRKSAPSAVQALRRRTRSSSSRYSDRRLSTPQLPPVARTPALSESTKDCCKRQSSGDAASAPFPPARGGPSLTKSSTVLSFHNTVSSQEARVKESCSTPQAAVTIIDLAFRESDVQR</sequence>
<evidence type="ECO:0000313" key="4">
    <source>
        <dbReference type="Proteomes" id="UP000063063"/>
    </source>
</evidence>
<dbReference type="Proteomes" id="UP000063063">
    <property type="component" value="Chromosome 30"/>
</dbReference>
<feature type="region of interest" description="Disordered" evidence="2">
    <location>
        <begin position="595"/>
        <end position="730"/>
    </location>
</feature>
<gene>
    <name evidence="3" type="ORF">LPMP_300890</name>
</gene>
<feature type="region of interest" description="Disordered" evidence="2">
    <location>
        <begin position="456"/>
        <end position="480"/>
    </location>
</feature>
<evidence type="ECO:0000313" key="3">
    <source>
        <dbReference type="EMBL" id="AIO00322.1"/>
    </source>
</evidence>
<feature type="coiled-coil region" evidence="1">
    <location>
        <begin position="148"/>
        <end position="182"/>
    </location>
</feature>
<protein>
    <submittedName>
        <fullName evidence="3">Uncharacterized protein</fullName>
    </submittedName>
</protein>
<dbReference type="EMBL" id="CP009399">
    <property type="protein sequence ID" value="AIO00322.1"/>
    <property type="molecule type" value="Genomic_DNA"/>
</dbReference>
<dbReference type="KEGG" id="lpan:LPMP_300890"/>
<name>A0A088SEU3_LEIPA</name>
<proteinExistence type="predicted"/>
<feature type="compositionally biased region" description="Low complexity" evidence="2">
    <location>
        <begin position="639"/>
        <end position="653"/>
    </location>
</feature>
<feature type="compositionally biased region" description="Basic and acidic residues" evidence="2">
    <location>
        <begin position="456"/>
        <end position="468"/>
    </location>
</feature>
<evidence type="ECO:0000256" key="1">
    <source>
        <dbReference type="SAM" id="Coils"/>
    </source>
</evidence>
<evidence type="ECO:0000256" key="2">
    <source>
        <dbReference type="SAM" id="MobiDB-lite"/>
    </source>
</evidence>
<dbReference type="GeneID" id="22577143"/>
<dbReference type="VEuPathDB" id="TriTrypDB:LPMP_300890"/>
<dbReference type="RefSeq" id="XP_010701122.1">
    <property type="nucleotide sequence ID" value="XM_010702820.1"/>
</dbReference>
<keyword evidence="4" id="KW-1185">Reference proteome</keyword>
<dbReference type="VEuPathDB" id="TriTrypDB:LPAL13_300014100"/>
<organism evidence="3 4">
    <name type="scientific">Leishmania panamensis</name>
    <dbReference type="NCBI Taxonomy" id="5679"/>
    <lineage>
        <taxon>Eukaryota</taxon>
        <taxon>Discoba</taxon>
        <taxon>Euglenozoa</taxon>
        <taxon>Kinetoplastea</taxon>
        <taxon>Metakinetoplastina</taxon>
        <taxon>Trypanosomatida</taxon>
        <taxon>Trypanosomatidae</taxon>
        <taxon>Leishmaniinae</taxon>
        <taxon>Leishmania</taxon>
        <taxon>Leishmania guyanensis species complex</taxon>
    </lineage>
</organism>
<dbReference type="eggNOG" id="ENOG502S21Y">
    <property type="taxonomic scope" value="Eukaryota"/>
</dbReference>
<reference evidence="3 4" key="1">
    <citation type="journal article" date="2015" name="Sci. Rep.">
        <title>The genome of Leishmania panamensis: insights into genomics of the L. (Viannia) subgenus.</title>
        <authorList>
            <person name="Llanes A."/>
            <person name="Restrepo C.M."/>
            <person name="Vecchio G.D."/>
            <person name="Anguizola F.J."/>
            <person name="Lleonart R."/>
        </authorList>
    </citation>
    <scope>NUCLEOTIDE SEQUENCE [LARGE SCALE GENOMIC DNA]</scope>
    <source>
        <strain evidence="3 4">MHOM/PA/94/PSC-1</strain>
    </source>
</reference>
<dbReference type="OrthoDB" id="263568at2759"/>